<evidence type="ECO:0000256" key="2">
    <source>
        <dbReference type="ARBA" id="ARBA00023239"/>
    </source>
</evidence>
<keyword evidence="2" id="KW-0456">Lyase</keyword>
<organism evidence="3 4">
    <name type="scientific">Caballeronia ptereochthonis</name>
    <dbReference type="NCBI Taxonomy" id="1777144"/>
    <lineage>
        <taxon>Bacteria</taxon>
        <taxon>Pseudomonadati</taxon>
        <taxon>Pseudomonadota</taxon>
        <taxon>Betaproteobacteria</taxon>
        <taxon>Burkholderiales</taxon>
        <taxon>Burkholderiaceae</taxon>
        <taxon>Caballeronia</taxon>
    </lineage>
</organism>
<keyword evidence="4" id="KW-1185">Reference proteome</keyword>
<dbReference type="SUPFAM" id="SSF52096">
    <property type="entry name" value="ClpP/crotonase"/>
    <property type="match status" value="1"/>
</dbReference>
<dbReference type="Pfam" id="PF00378">
    <property type="entry name" value="ECH_1"/>
    <property type="match status" value="1"/>
</dbReference>
<dbReference type="PANTHER" id="PTHR11941:SF169">
    <property type="entry name" value="(7AS)-7A-METHYL-1,5-DIOXO-2,3,5,6,7,7A-HEXAHYDRO-1H-INDENE-CARBOXYL-COA HYDROLASE"/>
    <property type="match status" value="1"/>
</dbReference>
<dbReference type="EMBL" id="FCOB02000010">
    <property type="protein sequence ID" value="SAK62483.1"/>
    <property type="molecule type" value="Genomic_DNA"/>
</dbReference>
<dbReference type="STRING" id="1777144.AWB83_02501"/>
<sequence>MTQYDNLLIENMDDGVTLITINRAKKLNAISAQTAIELQDAFAAFDHSSQRVAVLTGAGDASFSAGADVNNMPELWRCVPTVGITTEKPIVCAVSGWCVGGGLVIAMMADLCVASEDAKFYYPEAKLGLTQGMIAGLAGRIAHKVAMEMMLLARPVDAQRAYQAGLVNEVTPKGGHVEAALAMARELATMAPLVLATLKRFVNEGVLAHGPTETLGRTRRQMEVIAQSEDIREGFAAQKEKRAPRFIGK</sequence>
<dbReference type="Proteomes" id="UP000054978">
    <property type="component" value="Unassembled WGS sequence"/>
</dbReference>
<dbReference type="AlphaFoldDB" id="A0A158AXM1"/>
<proteinExistence type="predicted"/>
<dbReference type="Gene3D" id="3.90.226.10">
    <property type="entry name" value="2-enoyl-CoA Hydratase, Chain A, domain 1"/>
    <property type="match status" value="1"/>
</dbReference>
<protein>
    <submittedName>
        <fullName evidence="3">Short chain enoyl-CoA hydratase</fullName>
    </submittedName>
</protein>
<name>A0A158AXM1_9BURK</name>
<dbReference type="GO" id="GO:0016829">
    <property type="term" value="F:lyase activity"/>
    <property type="evidence" value="ECO:0007669"/>
    <property type="project" value="UniProtKB-KW"/>
</dbReference>
<evidence type="ECO:0000313" key="4">
    <source>
        <dbReference type="Proteomes" id="UP000054978"/>
    </source>
</evidence>
<dbReference type="GO" id="GO:0006635">
    <property type="term" value="P:fatty acid beta-oxidation"/>
    <property type="evidence" value="ECO:0007669"/>
    <property type="project" value="TreeGrafter"/>
</dbReference>
<dbReference type="OrthoDB" id="9807606at2"/>
<reference evidence="3" key="1">
    <citation type="submission" date="2016-01" db="EMBL/GenBank/DDBJ databases">
        <authorList>
            <person name="Peeters C."/>
        </authorList>
    </citation>
    <scope>NUCLEOTIDE SEQUENCE [LARGE SCALE GENOMIC DNA]</scope>
    <source>
        <strain evidence="3">LMG 29326</strain>
    </source>
</reference>
<dbReference type="CDD" id="cd06558">
    <property type="entry name" value="crotonase-like"/>
    <property type="match status" value="1"/>
</dbReference>
<comment type="caution">
    <text evidence="3">The sequence shown here is derived from an EMBL/GenBank/DDBJ whole genome shotgun (WGS) entry which is preliminary data.</text>
</comment>
<dbReference type="PANTHER" id="PTHR11941">
    <property type="entry name" value="ENOYL-COA HYDRATASE-RELATED"/>
    <property type="match status" value="1"/>
</dbReference>
<accession>A0A158AXM1</accession>
<dbReference type="InterPro" id="IPR001753">
    <property type="entry name" value="Enoyl-CoA_hydra/iso"/>
</dbReference>
<dbReference type="RefSeq" id="WP_087045727.1">
    <property type="nucleotide sequence ID" value="NZ_FCOB02000010.1"/>
</dbReference>
<dbReference type="InterPro" id="IPR029045">
    <property type="entry name" value="ClpP/crotonase-like_dom_sf"/>
</dbReference>
<gene>
    <name evidence="3" type="ORF">AWB83_02501</name>
</gene>
<evidence type="ECO:0000256" key="1">
    <source>
        <dbReference type="ARBA" id="ARBA00023098"/>
    </source>
</evidence>
<keyword evidence="1" id="KW-0443">Lipid metabolism</keyword>
<evidence type="ECO:0000313" key="3">
    <source>
        <dbReference type="EMBL" id="SAK62483.1"/>
    </source>
</evidence>